<evidence type="ECO:0000313" key="11">
    <source>
        <dbReference type="EMBL" id="OMJ81031.1"/>
    </source>
</evidence>
<keyword evidence="5" id="KW-0378">Hydrolase</keyword>
<dbReference type="EMBL" id="MPUH01000397">
    <property type="protein sequence ID" value="OMJ81031.1"/>
    <property type="molecule type" value="Genomic_DNA"/>
</dbReference>
<comment type="function">
    <text evidence="10">Component of the proteasome, a multicatalytic proteinase complex which is characterized by its ability to cleave peptides with Arg, Phe, Tyr, Leu, and Glu adjacent to the leaving group at neutral or slightly basic pH. The proteasome has an ATP-dependent proteolytic activity.</text>
</comment>
<evidence type="ECO:0000256" key="2">
    <source>
        <dbReference type="ARBA" id="ARBA00022490"/>
    </source>
</evidence>
<comment type="catalytic activity">
    <reaction evidence="1">
        <text>Cleavage of peptide bonds with very broad specificity.</text>
        <dbReference type="EC" id="3.4.25.1"/>
    </reaction>
</comment>
<evidence type="ECO:0000256" key="7">
    <source>
        <dbReference type="ARBA" id="ARBA00023145"/>
    </source>
</evidence>
<evidence type="ECO:0000256" key="6">
    <source>
        <dbReference type="ARBA" id="ARBA00022942"/>
    </source>
</evidence>
<comment type="subcellular location">
    <subcellularLocation>
        <location evidence="10">Cytoplasm</location>
    </subcellularLocation>
    <subcellularLocation>
        <location evidence="10">Nucleus</location>
    </subcellularLocation>
</comment>
<evidence type="ECO:0000256" key="5">
    <source>
        <dbReference type="ARBA" id="ARBA00022801"/>
    </source>
</evidence>
<dbReference type="InterPro" id="IPR001353">
    <property type="entry name" value="Proteasome_sua/b"/>
</dbReference>
<dbReference type="GO" id="GO:0051603">
    <property type="term" value="P:proteolysis involved in protein catabolic process"/>
    <property type="evidence" value="ECO:0007669"/>
    <property type="project" value="InterPro"/>
</dbReference>
<accession>A0A1R2BWF4</accession>
<keyword evidence="12" id="KW-1185">Reference proteome</keyword>
<keyword evidence="7" id="KW-0865">Zymogen</keyword>
<dbReference type="SUPFAM" id="SSF56235">
    <property type="entry name" value="N-terminal nucleophile aminohydrolases (Ntn hydrolases)"/>
    <property type="match status" value="1"/>
</dbReference>
<comment type="caution">
    <text evidence="11">The sequence shown here is derived from an EMBL/GenBank/DDBJ whole genome shotgun (WGS) entry which is preliminary data.</text>
</comment>
<protein>
    <recommendedName>
        <fullName evidence="10">Proteasome subunit beta</fullName>
    </recommendedName>
</protein>
<evidence type="ECO:0000256" key="9">
    <source>
        <dbReference type="PIRSR" id="PIRSR600243-1"/>
    </source>
</evidence>
<dbReference type="PROSITE" id="PS00854">
    <property type="entry name" value="PROTEASOME_BETA_1"/>
    <property type="match status" value="1"/>
</dbReference>
<evidence type="ECO:0000256" key="10">
    <source>
        <dbReference type="RuleBase" id="RU004203"/>
    </source>
</evidence>
<keyword evidence="4" id="KW-0888">Threonine protease</keyword>
<evidence type="ECO:0000313" key="12">
    <source>
        <dbReference type="Proteomes" id="UP000187209"/>
    </source>
</evidence>
<gene>
    <name evidence="11" type="ORF">SteCoe_18594</name>
</gene>
<keyword evidence="3" id="KW-0645">Protease</keyword>
<dbReference type="PANTHER" id="PTHR32194">
    <property type="entry name" value="METALLOPROTEASE TLDD"/>
    <property type="match status" value="1"/>
</dbReference>
<dbReference type="PROSITE" id="PS51476">
    <property type="entry name" value="PROTEASOME_BETA_2"/>
    <property type="match status" value="1"/>
</dbReference>
<dbReference type="GO" id="GO:0005839">
    <property type="term" value="C:proteasome core complex"/>
    <property type="evidence" value="ECO:0007669"/>
    <property type="project" value="InterPro"/>
</dbReference>
<dbReference type="GO" id="GO:0004298">
    <property type="term" value="F:threonine-type endopeptidase activity"/>
    <property type="evidence" value="ECO:0007669"/>
    <property type="project" value="UniProtKB-KW"/>
</dbReference>
<dbReference type="PANTHER" id="PTHR32194:SF3">
    <property type="entry name" value="PROTEASOME SUBUNIT BETA"/>
    <property type="match status" value="1"/>
</dbReference>
<keyword evidence="2 10" id="KW-0963">Cytoplasm</keyword>
<dbReference type="FunFam" id="3.60.20.10:FF:000051">
    <property type="entry name" value="Proteasome subunit beta"/>
    <property type="match status" value="1"/>
</dbReference>
<dbReference type="OrthoDB" id="37597at2759"/>
<dbReference type="InterPro" id="IPR029055">
    <property type="entry name" value="Ntn_hydrolases_N"/>
</dbReference>
<evidence type="ECO:0000256" key="3">
    <source>
        <dbReference type="ARBA" id="ARBA00022670"/>
    </source>
</evidence>
<evidence type="ECO:0000256" key="4">
    <source>
        <dbReference type="ARBA" id="ARBA00022698"/>
    </source>
</evidence>
<dbReference type="InterPro" id="IPR016050">
    <property type="entry name" value="Proteasome_bsu_CS"/>
</dbReference>
<sequence length="274" mass="30111">MADLSFLDSSDFALPSYFSPKEDLNPDFSETLSFPTPQDLVAKGTAEAKKLHQFAKGTTTLGFVFQGGIIIAVDARATMGSFIGSNKVKKVIEINDYLLGTMAGGAADCFYWETNLARVCRMYELKNGERISVGGAAKILCDMVGQYRGYGLSMGTMIAGWDHKGPGLYMVDDDGIRLKGDLFSVGSGSVYAYGVLDSHYRFDMSLDEAVQLGRRAIYHAGHRDAMSGGVVRVYHVHQNGWTNVIVAEDINLIHDIHEEEKGMKNLDDQVTFKH</sequence>
<comment type="similarity">
    <text evidence="10">Belongs to the peptidase T1B family.</text>
</comment>
<evidence type="ECO:0000256" key="1">
    <source>
        <dbReference type="ARBA" id="ARBA00001198"/>
    </source>
</evidence>
<dbReference type="GO" id="GO:0005634">
    <property type="term" value="C:nucleus"/>
    <property type="evidence" value="ECO:0007669"/>
    <property type="project" value="UniProtKB-SubCell"/>
</dbReference>
<proteinExistence type="inferred from homology"/>
<dbReference type="Proteomes" id="UP000187209">
    <property type="component" value="Unassembled WGS sequence"/>
</dbReference>
<name>A0A1R2BWF4_9CILI</name>
<dbReference type="InterPro" id="IPR000243">
    <property type="entry name" value="Pept_T1A_subB"/>
</dbReference>
<keyword evidence="6 10" id="KW-0647">Proteasome</keyword>
<feature type="active site" description="Nucleophile" evidence="9">
    <location>
        <position position="58"/>
    </location>
</feature>
<comment type="subunit">
    <text evidence="10">Component of the proteasome complex.</text>
</comment>
<dbReference type="AlphaFoldDB" id="A0A1R2BWF4"/>
<reference evidence="11 12" key="1">
    <citation type="submission" date="2016-11" db="EMBL/GenBank/DDBJ databases">
        <title>The macronuclear genome of Stentor coeruleus: a giant cell with tiny introns.</title>
        <authorList>
            <person name="Slabodnick M."/>
            <person name="Ruby J.G."/>
            <person name="Reiff S.B."/>
            <person name="Swart E.C."/>
            <person name="Gosai S."/>
            <person name="Prabakaran S."/>
            <person name="Witkowska E."/>
            <person name="Larue G.E."/>
            <person name="Fisher S."/>
            <person name="Freeman R.M."/>
            <person name="Gunawardena J."/>
            <person name="Chu W."/>
            <person name="Stover N.A."/>
            <person name="Gregory B.D."/>
            <person name="Nowacki M."/>
            <person name="Derisi J."/>
            <person name="Roy S.W."/>
            <person name="Marshall W.F."/>
            <person name="Sood P."/>
        </authorList>
    </citation>
    <scope>NUCLEOTIDE SEQUENCE [LARGE SCALE GENOMIC DNA]</scope>
    <source>
        <strain evidence="11">WM001</strain>
    </source>
</reference>
<dbReference type="Pfam" id="PF00227">
    <property type="entry name" value="Proteasome"/>
    <property type="match status" value="1"/>
</dbReference>
<keyword evidence="8 10" id="KW-0539">Nucleus</keyword>
<dbReference type="InterPro" id="IPR023333">
    <property type="entry name" value="Proteasome_suB-type"/>
</dbReference>
<organism evidence="11 12">
    <name type="scientific">Stentor coeruleus</name>
    <dbReference type="NCBI Taxonomy" id="5963"/>
    <lineage>
        <taxon>Eukaryota</taxon>
        <taxon>Sar</taxon>
        <taxon>Alveolata</taxon>
        <taxon>Ciliophora</taxon>
        <taxon>Postciliodesmatophora</taxon>
        <taxon>Heterotrichea</taxon>
        <taxon>Heterotrichida</taxon>
        <taxon>Stentoridae</taxon>
        <taxon>Stentor</taxon>
    </lineage>
</organism>
<dbReference type="PRINTS" id="PR00141">
    <property type="entry name" value="PROTEASOME"/>
</dbReference>
<dbReference type="CDD" id="cd03761">
    <property type="entry name" value="proteasome_beta_type_5"/>
    <property type="match status" value="1"/>
</dbReference>
<dbReference type="Gene3D" id="3.60.20.10">
    <property type="entry name" value="Glutamine Phosphoribosylpyrophosphate, subunit 1, domain 1"/>
    <property type="match status" value="1"/>
</dbReference>
<dbReference type="GO" id="GO:0005737">
    <property type="term" value="C:cytoplasm"/>
    <property type="evidence" value="ECO:0007669"/>
    <property type="project" value="UniProtKB-SubCell"/>
</dbReference>
<evidence type="ECO:0000256" key="8">
    <source>
        <dbReference type="ARBA" id="ARBA00023242"/>
    </source>
</evidence>